<dbReference type="InterPro" id="IPR015168">
    <property type="entry name" value="SsuA/THI5"/>
</dbReference>
<keyword evidence="3 4" id="KW-0732">Signal</keyword>
<dbReference type="Pfam" id="PF09084">
    <property type="entry name" value="NMT1"/>
    <property type="match status" value="1"/>
</dbReference>
<dbReference type="EMBL" id="CP142149">
    <property type="protein sequence ID" value="WSE31708.1"/>
    <property type="molecule type" value="Genomic_DNA"/>
</dbReference>
<feature type="signal peptide" evidence="4">
    <location>
        <begin position="1"/>
        <end position="27"/>
    </location>
</feature>
<keyword evidence="7" id="KW-1185">Reference proteome</keyword>
<dbReference type="PANTHER" id="PTHR30024">
    <property type="entry name" value="ALIPHATIC SULFONATES-BINDING PROTEIN-RELATED"/>
    <property type="match status" value="1"/>
</dbReference>
<evidence type="ECO:0000313" key="6">
    <source>
        <dbReference type="EMBL" id="WSE31708.1"/>
    </source>
</evidence>
<evidence type="ECO:0000256" key="4">
    <source>
        <dbReference type="SAM" id="SignalP"/>
    </source>
</evidence>
<proteinExistence type="inferred from homology"/>
<dbReference type="RefSeq" id="WP_326834515.1">
    <property type="nucleotide sequence ID" value="NZ_CP142149.1"/>
</dbReference>
<dbReference type="Proteomes" id="UP001330812">
    <property type="component" value="Chromosome"/>
</dbReference>
<feature type="domain" description="SsuA/THI5-like" evidence="5">
    <location>
        <begin position="138"/>
        <end position="261"/>
    </location>
</feature>
<comment type="subcellular location">
    <subcellularLocation>
        <location evidence="1">Periplasm</location>
    </subcellularLocation>
</comment>
<evidence type="ECO:0000313" key="7">
    <source>
        <dbReference type="Proteomes" id="UP001330812"/>
    </source>
</evidence>
<reference evidence="6 7" key="1">
    <citation type="journal article" date="2015" name="Int. J. Syst. Evol. Microbiol.">
        <title>Amycolatopsis rhabdoformis sp. nov., an actinomycete isolated from a tropical forest soil.</title>
        <authorList>
            <person name="Souza W.R."/>
            <person name="Silva R.E."/>
            <person name="Goodfellow M."/>
            <person name="Busarakam K."/>
            <person name="Figueiro F.S."/>
            <person name="Ferreira D."/>
            <person name="Rodrigues-Filho E."/>
            <person name="Moraes L.A.B."/>
            <person name="Zucchi T.D."/>
        </authorList>
    </citation>
    <scope>NUCLEOTIDE SEQUENCE [LARGE SCALE GENOMIC DNA]</scope>
    <source>
        <strain evidence="6 7">NCIMB 14900</strain>
    </source>
</reference>
<organism evidence="6 7">
    <name type="scientific">Amycolatopsis rhabdoformis</name>
    <dbReference type="NCBI Taxonomy" id="1448059"/>
    <lineage>
        <taxon>Bacteria</taxon>
        <taxon>Bacillati</taxon>
        <taxon>Actinomycetota</taxon>
        <taxon>Actinomycetes</taxon>
        <taxon>Pseudonocardiales</taxon>
        <taxon>Pseudonocardiaceae</taxon>
        <taxon>Amycolatopsis</taxon>
    </lineage>
</organism>
<comment type="similarity">
    <text evidence="2">Belongs to the bacterial solute-binding protein SsuA/TauA family.</text>
</comment>
<accession>A0ABZ1IC50</accession>
<name>A0ABZ1IC50_9PSEU</name>
<dbReference type="PANTHER" id="PTHR30024:SF47">
    <property type="entry name" value="TAURINE-BINDING PERIPLASMIC PROTEIN"/>
    <property type="match status" value="1"/>
</dbReference>
<dbReference type="Gene3D" id="3.40.190.10">
    <property type="entry name" value="Periplasmic binding protein-like II"/>
    <property type="match status" value="1"/>
</dbReference>
<sequence length="348" mass="35920">MTVSPSRRRRTALVVGAIAALTVSLTAACGSGDAATGTGDSLPTSADGTPNLKGTTIRIVTGAAPAIEDTKIALVAQVLKSWGADATIVNQTGDPSAIRVLLAGDADIGTLAVSSSINSGLKIFGPSQPRLDYHFLGAPSLNSMKDLPGHVYGTSNVHGVEALMFADLLAKNNIDPKAVTTTVAGGASVRVSAMLTHHIDATFAHATDVSKLTSAGFHDLVTMSKTAPELADSFLATSPQWLASHGALAVAIDQAWIKAAQIFNTDKDQWVKAAVAYAKADEKEASSTYDALKAADTFPATKDAYSEASAKVQEDLANKVGAITKAPATSVWVDTATWDKATTAMKIN</sequence>
<evidence type="ECO:0000259" key="5">
    <source>
        <dbReference type="Pfam" id="PF09084"/>
    </source>
</evidence>
<protein>
    <submittedName>
        <fullName evidence="6">ABC transporter substrate-binding protein</fullName>
    </submittedName>
</protein>
<gene>
    <name evidence="6" type="ORF">VSH64_06245</name>
</gene>
<evidence type="ECO:0000256" key="3">
    <source>
        <dbReference type="ARBA" id="ARBA00022729"/>
    </source>
</evidence>
<evidence type="ECO:0000256" key="2">
    <source>
        <dbReference type="ARBA" id="ARBA00010742"/>
    </source>
</evidence>
<feature type="chain" id="PRO_5047392569" evidence="4">
    <location>
        <begin position="28"/>
        <end position="348"/>
    </location>
</feature>
<dbReference type="SUPFAM" id="SSF53850">
    <property type="entry name" value="Periplasmic binding protein-like II"/>
    <property type="match status" value="1"/>
</dbReference>
<dbReference type="PROSITE" id="PS51257">
    <property type="entry name" value="PROKAR_LIPOPROTEIN"/>
    <property type="match status" value="1"/>
</dbReference>
<evidence type="ECO:0000256" key="1">
    <source>
        <dbReference type="ARBA" id="ARBA00004418"/>
    </source>
</evidence>